<dbReference type="PANTHER" id="PTHR11908:SF132">
    <property type="entry name" value="ALDEHYDE OXIDASE 1-RELATED"/>
    <property type="match status" value="1"/>
</dbReference>
<evidence type="ECO:0000313" key="3">
    <source>
        <dbReference type="EnsemblPlants" id="AUR62029261-RA:cds"/>
    </source>
</evidence>
<dbReference type="Pfam" id="PF20256">
    <property type="entry name" value="MoCoBD_2"/>
    <property type="match status" value="1"/>
</dbReference>
<protein>
    <recommendedName>
        <fullName evidence="2">Aldehyde oxidase/xanthine dehydrogenase second molybdopterin binding domain-containing protein</fullName>
    </recommendedName>
</protein>
<dbReference type="EnsemblPlants" id="AUR62029261-RA">
    <property type="protein sequence ID" value="AUR62029261-RA:cds"/>
    <property type="gene ID" value="AUR62029261"/>
</dbReference>
<dbReference type="InterPro" id="IPR037165">
    <property type="entry name" value="AldOxase/xan_DH_Mopterin-bd_sf"/>
</dbReference>
<reference evidence="3" key="2">
    <citation type="submission" date="2021-03" db="UniProtKB">
        <authorList>
            <consortium name="EnsemblPlants"/>
        </authorList>
    </citation>
    <scope>IDENTIFICATION</scope>
</reference>
<feature type="domain" description="Aldehyde oxidase/xanthine dehydrogenase second molybdopterin binding" evidence="2">
    <location>
        <begin position="62"/>
        <end position="97"/>
    </location>
</feature>
<dbReference type="AlphaFoldDB" id="A0A803MH09"/>
<evidence type="ECO:0000259" key="2">
    <source>
        <dbReference type="Pfam" id="PF20256"/>
    </source>
</evidence>
<reference evidence="3" key="1">
    <citation type="journal article" date="2017" name="Nature">
        <title>The genome of Chenopodium quinoa.</title>
        <authorList>
            <person name="Jarvis D.E."/>
            <person name="Ho Y.S."/>
            <person name="Lightfoot D.J."/>
            <person name="Schmoeckel S.M."/>
            <person name="Li B."/>
            <person name="Borm T.J.A."/>
            <person name="Ohyanagi H."/>
            <person name="Mineta K."/>
            <person name="Michell C.T."/>
            <person name="Saber N."/>
            <person name="Kharbatia N.M."/>
            <person name="Rupper R.R."/>
            <person name="Sharp A.R."/>
            <person name="Dally N."/>
            <person name="Boughton B.A."/>
            <person name="Woo Y.H."/>
            <person name="Gao G."/>
            <person name="Schijlen E.G.W.M."/>
            <person name="Guo X."/>
            <person name="Momin A.A."/>
            <person name="Negrao S."/>
            <person name="Al-Babili S."/>
            <person name="Gehring C."/>
            <person name="Roessner U."/>
            <person name="Jung C."/>
            <person name="Murphy K."/>
            <person name="Arold S.T."/>
            <person name="Gojobori T."/>
            <person name="van der Linden C.G."/>
            <person name="van Loo E.N."/>
            <person name="Jellen E.N."/>
            <person name="Maughan P.J."/>
            <person name="Tester M."/>
        </authorList>
    </citation>
    <scope>NUCLEOTIDE SEQUENCE [LARGE SCALE GENOMIC DNA]</scope>
    <source>
        <strain evidence="3">cv. PI 614886</strain>
    </source>
</reference>
<dbReference type="Proteomes" id="UP000596660">
    <property type="component" value="Unplaced"/>
</dbReference>
<dbReference type="Gene3D" id="3.30.365.10">
    <property type="entry name" value="Aldehyde oxidase/xanthine dehydrogenase, molybdopterin binding domain"/>
    <property type="match status" value="1"/>
</dbReference>
<organism evidence="3 4">
    <name type="scientific">Chenopodium quinoa</name>
    <name type="common">Quinoa</name>
    <dbReference type="NCBI Taxonomy" id="63459"/>
    <lineage>
        <taxon>Eukaryota</taxon>
        <taxon>Viridiplantae</taxon>
        <taxon>Streptophyta</taxon>
        <taxon>Embryophyta</taxon>
        <taxon>Tracheophyta</taxon>
        <taxon>Spermatophyta</taxon>
        <taxon>Magnoliopsida</taxon>
        <taxon>eudicotyledons</taxon>
        <taxon>Gunneridae</taxon>
        <taxon>Pentapetalae</taxon>
        <taxon>Caryophyllales</taxon>
        <taxon>Chenopodiaceae</taxon>
        <taxon>Chenopodioideae</taxon>
        <taxon>Atripliceae</taxon>
        <taxon>Chenopodium</taxon>
    </lineage>
</organism>
<dbReference type="Gramene" id="AUR62029261-RA">
    <property type="protein sequence ID" value="AUR62029261-RA:cds"/>
    <property type="gene ID" value="AUR62029261"/>
</dbReference>
<keyword evidence="4" id="KW-1185">Reference proteome</keyword>
<dbReference type="GO" id="GO:0005506">
    <property type="term" value="F:iron ion binding"/>
    <property type="evidence" value="ECO:0007669"/>
    <property type="project" value="InterPro"/>
</dbReference>
<sequence>MVKQFNKTNIWRKKGISRLPVVHGVSLRPTPGKVSILRDGSIAGEVGRIKLGQGSSTSESSCEAVEVNLMTRETTILRSDIIYDYGQSVNPAVDLGQSSHKRSKKAWSGRADDSLFQSPVPAIMPVVKELRGLDILRVYIKYPGSEPDRVWIIAGP</sequence>
<dbReference type="InterPro" id="IPR046867">
    <property type="entry name" value="AldOxase/xan_DH_MoCoBD2"/>
</dbReference>
<evidence type="ECO:0000313" key="4">
    <source>
        <dbReference type="Proteomes" id="UP000596660"/>
    </source>
</evidence>
<dbReference type="PANTHER" id="PTHR11908">
    <property type="entry name" value="XANTHINE DEHYDROGENASE"/>
    <property type="match status" value="1"/>
</dbReference>
<keyword evidence="1" id="KW-0500">Molybdenum</keyword>
<accession>A0A803MH09</accession>
<name>A0A803MH09_CHEQI</name>
<proteinExistence type="predicted"/>
<dbReference type="SUPFAM" id="SSF56003">
    <property type="entry name" value="Molybdenum cofactor-binding domain"/>
    <property type="match status" value="1"/>
</dbReference>
<evidence type="ECO:0000256" key="1">
    <source>
        <dbReference type="ARBA" id="ARBA00022505"/>
    </source>
</evidence>
<dbReference type="GO" id="GO:0016491">
    <property type="term" value="F:oxidoreductase activity"/>
    <property type="evidence" value="ECO:0007669"/>
    <property type="project" value="InterPro"/>
</dbReference>
<dbReference type="InterPro" id="IPR016208">
    <property type="entry name" value="Ald_Oxase/xanthine_DH-like"/>
</dbReference>